<dbReference type="KEGG" id="gwc:GWCH70_3086"/>
<evidence type="ECO:0008006" key="2">
    <source>
        <dbReference type="Google" id="ProtNLM"/>
    </source>
</evidence>
<sequence length="234" mass="27499">MTQFDYSKRAIVFLDILGFREIVYKSLSDDKEKNNLFQVLRYIEEQRKEQDNYEFIYVDGEERYRINLDISERRVTTFSDSIVISYPDDDDGRMSLLWEVVLIQCYLGKKGYLTRGGITHGDLYHKDNIVVGPAMIEAYELESKVANYPRVILSVDYFEKVKNVQDVQLFNLLKQDRDGFHFTNFACLYNEKEMKDLKSYATKEINSTKNKAGIYAKLSWLVDYLNDISNNMGL</sequence>
<dbReference type="eggNOG" id="COG2114">
    <property type="taxonomic scope" value="Bacteria"/>
</dbReference>
<gene>
    <name evidence="1" type="ordered locus">GWCH70_3086</name>
</gene>
<dbReference type="AlphaFoldDB" id="C5D8B0"/>
<proteinExistence type="predicted"/>
<evidence type="ECO:0000313" key="1">
    <source>
        <dbReference type="EMBL" id="ACS25748.1"/>
    </source>
</evidence>
<reference evidence="1" key="1">
    <citation type="submission" date="2009-06" db="EMBL/GenBank/DDBJ databases">
        <title>Complete sequence of chromosome of Geopacillus sp. WCH70.</title>
        <authorList>
            <consortium name="US DOE Joint Genome Institute"/>
            <person name="Lucas S."/>
            <person name="Copeland A."/>
            <person name="Lapidus A."/>
            <person name="Glavina del Rio T."/>
            <person name="Dalin E."/>
            <person name="Tice H."/>
            <person name="Bruce D."/>
            <person name="Goodwin L."/>
            <person name="Pitluck S."/>
            <person name="Chertkov O."/>
            <person name="Brettin T."/>
            <person name="Detter J.C."/>
            <person name="Han C."/>
            <person name="Larimer F."/>
            <person name="Land M."/>
            <person name="Hauser L."/>
            <person name="Kyrpides N."/>
            <person name="Mikhailova N."/>
            <person name="Brumm P."/>
            <person name="Mead D.A."/>
            <person name="Richardson P."/>
        </authorList>
    </citation>
    <scope>NUCLEOTIDE SEQUENCE [LARGE SCALE GENOMIC DNA]</scope>
    <source>
        <strain evidence="1">WCH70</strain>
    </source>
</reference>
<dbReference type="EMBL" id="CP001638">
    <property type="protein sequence ID" value="ACS25748.1"/>
    <property type="molecule type" value="Genomic_DNA"/>
</dbReference>
<dbReference type="HOGENOM" id="CLU_075305_2_0_9"/>
<organism evidence="1">
    <name type="scientific">Geobacillus sp. (strain WCH70)</name>
    <dbReference type="NCBI Taxonomy" id="471223"/>
    <lineage>
        <taxon>Bacteria</taxon>
        <taxon>Bacillati</taxon>
        <taxon>Bacillota</taxon>
        <taxon>Bacilli</taxon>
        <taxon>Bacillales</taxon>
        <taxon>Anoxybacillaceae</taxon>
        <taxon>Geobacillus</taxon>
    </lineage>
</organism>
<dbReference type="OrthoDB" id="254488at2"/>
<name>C5D8B0_GEOSW</name>
<accession>C5D8B0</accession>
<protein>
    <recommendedName>
        <fullName evidence="2">Guanylate cyclase domain-containing protein</fullName>
    </recommendedName>
</protein>